<dbReference type="Pfam" id="PF01966">
    <property type="entry name" value="HD"/>
    <property type="match status" value="1"/>
</dbReference>
<protein>
    <submittedName>
        <fullName evidence="2">2-amino-1-hydroxyethylphosphonate dioxygenase (Glycine-forming)</fullName>
        <ecNumber evidence="2">1.13.11.78</ecNumber>
    </submittedName>
</protein>
<proteinExistence type="predicted"/>
<dbReference type="InterPro" id="IPR003607">
    <property type="entry name" value="HD/PDEase_dom"/>
</dbReference>
<reference evidence="2 3" key="1">
    <citation type="submission" date="2023-03" db="EMBL/GenBank/DDBJ databases">
        <title>Mating type loci evolution in Malassezia.</title>
        <authorList>
            <person name="Coelho M.A."/>
        </authorList>
    </citation>
    <scope>NUCLEOTIDE SEQUENCE [LARGE SCALE GENOMIC DNA]</scope>
    <source>
        <strain evidence="2 3">CBS 9725</strain>
    </source>
</reference>
<dbReference type="PANTHER" id="PTHR40202">
    <property type="match status" value="1"/>
</dbReference>
<dbReference type="InterPro" id="IPR006674">
    <property type="entry name" value="HD_domain"/>
</dbReference>
<dbReference type="CDD" id="cd00077">
    <property type="entry name" value="HDc"/>
    <property type="match status" value="1"/>
</dbReference>
<name>A0AAJ5YYG0_9BASI</name>
<keyword evidence="2" id="KW-0560">Oxidoreductase</keyword>
<keyword evidence="2" id="KW-0223">Dioxygenase</keyword>
<dbReference type="InterPro" id="IPR052567">
    <property type="entry name" value="OP_Dioxygenase"/>
</dbReference>
<dbReference type="GO" id="GO:0051213">
    <property type="term" value="F:dioxygenase activity"/>
    <property type="evidence" value="ECO:0007669"/>
    <property type="project" value="UniProtKB-KW"/>
</dbReference>
<evidence type="ECO:0000259" key="1">
    <source>
        <dbReference type="Pfam" id="PF01966"/>
    </source>
</evidence>
<dbReference type="AlphaFoldDB" id="A0AAJ5YYG0"/>
<dbReference type="Gene3D" id="1.10.3210.10">
    <property type="entry name" value="Hypothetical protein af1432"/>
    <property type="match status" value="1"/>
</dbReference>
<dbReference type="EMBL" id="CP119949">
    <property type="protein sequence ID" value="WFD00957.1"/>
    <property type="molecule type" value="Genomic_DNA"/>
</dbReference>
<feature type="domain" description="HD" evidence="1">
    <location>
        <begin position="37"/>
        <end position="128"/>
    </location>
</feature>
<gene>
    <name evidence="2" type="ORF">MYAM1_003713</name>
</gene>
<evidence type="ECO:0000313" key="3">
    <source>
        <dbReference type="Proteomes" id="UP001219567"/>
    </source>
</evidence>
<dbReference type="Proteomes" id="UP001219567">
    <property type="component" value="Chromosome 7"/>
</dbReference>
<dbReference type="PANTHER" id="PTHR40202:SF1">
    <property type="entry name" value="HD DOMAIN-CONTAINING PROTEIN"/>
    <property type="match status" value="1"/>
</dbReference>
<keyword evidence="3" id="KW-1185">Reference proteome</keyword>
<sequence length="208" mass="23264">MNKSETPVDAEQHINYIFQLLEEQGKGDYLGESISQLEHCLQAAYFASQEVDDSEAIIAALLHDIGQFLPRSEIRNSAAGEKMIDAASKGNVGRQGHDIIGQRWLLLHGWPQRVASLVGAHVTSKRPEYLSSLSDASKASLRMQGGPFTPEEVQAFEKNPDYKEMVRLRLWDDRAKVVGLKTLPLSYYKPMAKSVLEQSQRSIPARVE</sequence>
<dbReference type="EC" id="1.13.11.78" evidence="2"/>
<organism evidence="2 3">
    <name type="scientific">Malassezia yamatoensis</name>
    <dbReference type="NCBI Taxonomy" id="253288"/>
    <lineage>
        <taxon>Eukaryota</taxon>
        <taxon>Fungi</taxon>
        <taxon>Dikarya</taxon>
        <taxon>Basidiomycota</taxon>
        <taxon>Ustilaginomycotina</taxon>
        <taxon>Malasseziomycetes</taxon>
        <taxon>Malasseziales</taxon>
        <taxon>Malasseziaceae</taxon>
        <taxon>Malassezia</taxon>
    </lineage>
</organism>
<evidence type="ECO:0000313" key="2">
    <source>
        <dbReference type="EMBL" id="WFD00957.1"/>
    </source>
</evidence>
<dbReference type="SUPFAM" id="SSF109604">
    <property type="entry name" value="HD-domain/PDEase-like"/>
    <property type="match status" value="1"/>
</dbReference>
<accession>A0AAJ5YYG0</accession>